<dbReference type="AlphaFoldDB" id="A0A0F9IQ82"/>
<dbReference type="InterPro" id="IPR027417">
    <property type="entry name" value="P-loop_NTPase"/>
</dbReference>
<protein>
    <recommendedName>
        <fullName evidence="2">SF4 helicase domain-containing protein</fullName>
    </recommendedName>
</protein>
<reference evidence="1" key="1">
    <citation type="journal article" date="2015" name="Nature">
        <title>Complex archaea that bridge the gap between prokaryotes and eukaryotes.</title>
        <authorList>
            <person name="Spang A."/>
            <person name="Saw J.H."/>
            <person name="Jorgensen S.L."/>
            <person name="Zaremba-Niedzwiedzka K."/>
            <person name="Martijn J."/>
            <person name="Lind A.E."/>
            <person name="van Eijk R."/>
            <person name="Schleper C."/>
            <person name="Guy L."/>
            <person name="Ettema T.J."/>
        </authorList>
    </citation>
    <scope>NUCLEOTIDE SEQUENCE</scope>
</reference>
<proteinExistence type="predicted"/>
<dbReference type="SUPFAM" id="SSF52540">
    <property type="entry name" value="P-loop containing nucleoside triphosphate hydrolases"/>
    <property type="match status" value="1"/>
</dbReference>
<organism evidence="1">
    <name type="scientific">marine sediment metagenome</name>
    <dbReference type="NCBI Taxonomy" id="412755"/>
    <lineage>
        <taxon>unclassified sequences</taxon>
        <taxon>metagenomes</taxon>
        <taxon>ecological metagenomes</taxon>
    </lineage>
</organism>
<name>A0A0F9IQ82_9ZZZZ</name>
<sequence length="407" mass="46907">MELNQKYKAGFIAQVDASLRGEVTYIPIHLKRVGKSFNLMQSRYVLISGATGAGKTSIADETFVLAPYTYLKENKENIHWEVLYFSLERKQMFKHAKWVSWMIYRDHRTQISADDIMGWGEKPLNKTGYDLIRSYDQEMTDLLDHMQIYDGKISPNVIQRAIDRRAHELGTFYWTDEHGIYSAHDQIPFQLFTDENLVEQTKTGPRKYIQWEHKERKFKLYEDDHQYFPDNPKTFVYIIIDGINLLGDKEIIDKISVEIADARDKYGFSPVVVTQQNRSLADINRLKHHGGDLSPQIEDVFKSSQMGFDADVVFGLFDPLMYKAHDADGKYDGYVVLQSSDGLTGSMQTPAGLSRFRSLHILKNSFGPNGAKYGLKFLGESNYFETLPFPDDETAINKVYVEIRQGL</sequence>
<evidence type="ECO:0000313" key="1">
    <source>
        <dbReference type="EMBL" id="KKM22044.1"/>
    </source>
</evidence>
<dbReference type="Gene3D" id="3.40.50.300">
    <property type="entry name" value="P-loop containing nucleotide triphosphate hydrolases"/>
    <property type="match status" value="1"/>
</dbReference>
<accession>A0A0F9IQ82</accession>
<gene>
    <name evidence="1" type="ORF">LCGC14_1629350</name>
</gene>
<evidence type="ECO:0008006" key="2">
    <source>
        <dbReference type="Google" id="ProtNLM"/>
    </source>
</evidence>
<dbReference type="EMBL" id="LAZR01013420">
    <property type="protein sequence ID" value="KKM22044.1"/>
    <property type="molecule type" value="Genomic_DNA"/>
</dbReference>
<comment type="caution">
    <text evidence="1">The sequence shown here is derived from an EMBL/GenBank/DDBJ whole genome shotgun (WGS) entry which is preliminary data.</text>
</comment>